<proteinExistence type="inferred from homology"/>
<dbReference type="NCBIfam" id="TIGR02385">
    <property type="entry name" value="RelE_StbE"/>
    <property type="match status" value="1"/>
</dbReference>
<accession>A0ABS9ZBL7</accession>
<keyword evidence="4" id="KW-1185">Reference proteome</keyword>
<dbReference type="InterPro" id="IPR007712">
    <property type="entry name" value="RelE/ParE_toxin"/>
</dbReference>
<dbReference type="InterPro" id="IPR051803">
    <property type="entry name" value="TA_system_RelE-like_toxin"/>
</dbReference>
<dbReference type="EMBL" id="JAIVFP010000003">
    <property type="protein sequence ID" value="MCI4685043.1"/>
    <property type="molecule type" value="Genomic_DNA"/>
</dbReference>
<reference evidence="3" key="1">
    <citation type="journal article" date="2022" name="ISME J.">
        <title>Identification of active gaseous-alkane degraders at natural gas seeps.</title>
        <authorList>
            <person name="Farhan Ul Haque M."/>
            <person name="Hernandez M."/>
            <person name="Crombie A.T."/>
            <person name="Murrell J.C."/>
        </authorList>
    </citation>
    <scope>NUCLEOTIDE SEQUENCE</scope>
    <source>
        <strain evidence="3">PC2</strain>
    </source>
</reference>
<dbReference type="InterPro" id="IPR035093">
    <property type="entry name" value="RelE/ParE_toxin_dom_sf"/>
</dbReference>
<dbReference type="Gene3D" id="3.30.2310.20">
    <property type="entry name" value="RelE-like"/>
    <property type="match status" value="1"/>
</dbReference>
<dbReference type="PANTHER" id="PTHR33755:SF6">
    <property type="entry name" value="PLASMID STABILIZATION SYSTEM PROTEIN"/>
    <property type="match status" value="1"/>
</dbReference>
<dbReference type="RefSeq" id="WP_243069068.1">
    <property type="nucleotide sequence ID" value="NZ_JAIVFK010000075.1"/>
</dbReference>
<evidence type="ECO:0000256" key="2">
    <source>
        <dbReference type="ARBA" id="ARBA00022649"/>
    </source>
</evidence>
<dbReference type="Pfam" id="PF05016">
    <property type="entry name" value="ParE_toxin"/>
    <property type="match status" value="1"/>
</dbReference>
<evidence type="ECO:0000313" key="3">
    <source>
        <dbReference type="EMBL" id="MCI4685043.1"/>
    </source>
</evidence>
<comment type="caution">
    <text evidence="3">The sequence shown here is derived from an EMBL/GenBank/DDBJ whole genome shotgun (WGS) entry which is preliminary data.</text>
</comment>
<keyword evidence="2" id="KW-1277">Toxin-antitoxin system</keyword>
<sequence length="96" mass="10753">MSVPVVWLRQAEATLDAILDRIELESPSGALTMALAIRQGADVLLSDHPKAGRAGRWRGTRELVIPRTPLVIIYQVRRKPARVEIIRVLHGAQKWP</sequence>
<organism evidence="3 4">
    <name type="scientific">Candidatus Rhodoblastus alkanivorans</name>
    <dbReference type="NCBI Taxonomy" id="2954117"/>
    <lineage>
        <taxon>Bacteria</taxon>
        <taxon>Pseudomonadati</taxon>
        <taxon>Pseudomonadota</taxon>
        <taxon>Alphaproteobacteria</taxon>
        <taxon>Hyphomicrobiales</taxon>
        <taxon>Rhodoblastaceae</taxon>
        <taxon>Rhodoblastus</taxon>
    </lineage>
</organism>
<dbReference type="PANTHER" id="PTHR33755">
    <property type="entry name" value="TOXIN PARE1-RELATED"/>
    <property type="match status" value="1"/>
</dbReference>
<name>A0ABS9ZBL7_9HYPH</name>
<protein>
    <submittedName>
        <fullName evidence="3">Type II toxin-antitoxin system RelE/ParE family toxin</fullName>
    </submittedName>
</protein>
<dbReference type="Proteomes" id="UP001139104">
    <property type="component" value="Unassembled WGS sequence"/>
</dbReference>
<comment type="similarity">
    <text evidence="1">Belongs to the RelE toxin family.</text>
</comment>
<gene>
    <name evidence="3" type="ORF">K2U94_20165</name>
</gene>
<evidence type="ECO:0000313" key="4">
    <source>
        <dbReference type="Proteomes" id="UP001139104"/>
    </source>
</evidence>
<evidence type="ECO:0000256" key="1">
    <source>
        <dbReference type="ARBA" id="ARBA00006226"/>
    </source>
</evidence>